<dbReference type="AlphaFoldDB" id="A0A2P2DHY6"/>
<feature type="domain" description="DUF58" evidence="1">
    <location>
        <begin position="42"/>
        <end position="191"/>
    </location>
</feature>
<comment type="caution">
    <text evidence="2">The sequence shown here is derived from an EMBL/GenBank/DDBJ whole genome shotgun (WGS) entry which is preliminary data.</text>
</comment>
<dbReference type="InterPro" id="IPR002881">
    <property type="entry name" value="DUF58"/>
</dbReference>
<name>A0A2P2DHY6_9LEPT</name>
<reference evidence="3" key="1">
    <citation type="journal article" date="2019" name="Microbiol. Immunol.">
        <title>Molecular and phenotypic characterization of Leptospira johnsonii sp. nov., Leptospira ellinghausenii sp. nov. and Leptospira ryugenii sp. nov. isolated from soil and water in Japan.</title>
        <authorList>
            <person name="Masuzawa T."/>
            <person name="Saito M."/>
            <person name="Nakao R."/>
            <person name="Nikaido Y."/>
            <person name="Matsumoto M."/>
            <person name="Ogawa M."/>
            <person name="Yokoyama M."/>
            <person name="Hidaka Y."/>
            <person name="Tomita J."/>
            <person name="Sakakibara K."/>
            <person name="Suzuki K."/>
            <person name="Yasuda S."/>
            <person name="Sato H."/>
            <person name="Yamaguchi M."/>
            <person name="Yoshida S.I."/>
            <person name="Koizumi N."/>
            <person name="Kawamura Y."/>
        </authorList>
    </citation>
    <scope>NUCLEOTIDE SEQUENCE [LARGE SCALE GENOMIC DNA]</scope>
    <source>
        <strain evidence="3">E18</strain>
    </source>
</reference>
<evidence type="ECO:0000259" key="1">
    <source>
        <dbReference type="Pfam" id="PF01882"/>
    </source>
</evidence>
<evidence type="ECO:0000313" key="2">
    <source>
        <dbReference type="EMBL" id="GBF44245.1"/>
    </source>
</evidence>
<dbReference type="Gene3D" id="3.40.50.410">
    <property type="entry name" value="von Willebrand factor, type A domain"/>
    <property type="match status" value="1"/>
</dbReference>
<evidence type="ECO:0000313" key="3">
    <source>
        <dbReference type="Proteomes" id="UP000245206"/>
    </source>
</evidence>
<sequence>MLDPELKRLLQVLQWESKKKFISNRRGLIFTNDKGRGLDFKEVRNYQYGDDIRYIDWNVTSRTGELHTKEFYEEKDATILIFIDLSQSMEGIKAKTAFQIALFLSLFHIKIGNRIFLVSFSNHTISSNKWLKTETEVLTYFENLNKQKHGNQTNYTIANQYAFKIHPKYAVTYWISDFNHLADWTKTFSIPKVWDQYGIWISDPIDDLNFPFWLKWFQPISQEGITLKSPMTSYDHDKTAAKNLFGNKLIKINPSFKLNNQILPLFKSQKHG</sequence>
<dbReference type="PANTHER" id="PTHR33608">
    <property type="entry name" value="BLL2464 PROTEIN"/>
    <property type="match status" value="1"/>
</dbReference>
<dbReference type="OrthoDB" id="9776116at2"/>
<dbReference type="Proteomes" id="UP000245206">
    <property type="component" value="Unassembled WGS sequence"/>
</dbReference>
<keyword evidence="3" id="KW-1185">Reference proteome</keyword>
<proteinExistence type="predicted"/>
<organism evidence="2 3">
    <name type="scientific">Leptospira ellinghausenii</name>
    <dbReference type="NCBI Taxonomy" id="1917822"/>
    <lineage>
        <taxon>Bacteria</taxon>
        <taxon>Pseudomonadati</taxon>
        <taxon>Spirochaetota</taxon>
        <taxon>Spirochaetia</taxon>
        <taxon>Leptospirales</taxon>
        <taxon>Leptospiraceae</taxon>
        <taxon>Leptospira</taxon>
    </lineage>
</organism>
<dbReference type="RefSeq" id="WP_108961203.1">
    <property type="nucleotide sequence ID" value="NZ_BFAZ01000010.1"/>
</dbReference>
<dbReference type="EMBL" id="BFAZ01000010">
    <property type="protein sequence ID" value="GBF44245.1"/>
    <property type="molecule type" value="Genomic_DNA"/>
</dbReference>
<dbReference type="InterPro" id="IPR036465">
    <property type="entry name" value="vWFA_dom_sf"/>
</dbReference>
<dbReference type="Pfam" id="PF01882">
    <property type="entry name" value="DUF58"/>
    <property type="match status" value="1"/>
</dbReference>
<gene>
    <name evidence="2" type="ORF">LPTSP2_35480</name>
</gene>
<dbReference type="SUPFAM" id="SSF53300">
    <property type="entry name" value="vWA-like"/>
    <property type="match status" value="1"/>
</dbReference>
<dbReference type="PANTHER" id="PTHR33608:SF6">
    <property type="entry name" value="BLL2464 PROTEIN"/>
    <property type="match status" value="1"/>
</dbReference>
<accession>A0A2P2DHY6</accession>
<protein>
    <recommendedName>
        <fullName evidence="1">DUF58 domain-containing protein</fullName>
    </recommendedName>
</protein>